<evidence type="ECO:0000313" key="2">
    <source>
        <dbReference type="Proteomes" id="UP000234237"/>
    </source>
</evidence>
<dbReference type="Proteomes" id="UP000234237">
    <property type="component" value="Chromosome"/>
</dbReference>
<dbReference type="EMBL" id="CP018622">
    <property type="protein sequence ID" value="AUJ23783.1"/>
    <property type="molecule type" value="Genomic_DNA"/>
</dbReference>
<dbReference type="STRING" id="302167.GCA_900166595_03555"/>
<dbReference type="Pfam" id="PF10612">
    <property type="entry name" value="Spore-coat_CotZ"/>
    <property type="match status" value="1"/>
</dbReference>
<name>A0A2K9IYB4_9BACI</name>
<dbReference type="KEGG" id="vpn:A21D_00670"/>
<dbReference type="RefSeq" id="WP_101932689.1">
    <property type="nucleotide sequence ID" value="NZ_CP018622.1"/>
</dbReference>
<accession>A0A2K9IYB4</accession>
<keyword evidence="1" id="KW-0167">Capsid protein</keyword>
<reference evidence="2" key="1">
    <citation type="submission" date="2016-11" db="EMBL/GenBank/DDBJ databases">
        <title>Complete genome sequence of Virgibacillus pantothenticus 21D, a halophilic bacterium isolated from the deep hypersaline anoxic basin Discovery in the Mediterranean Sea.</title>
        <authorList>
            <person name="Zeaiter Z."/>
            <person name="Booth J.M."/>
            <person name="Prosdocimi E.M."/>
            <person name="Mapelli F."/>
            <person name="Fusi M."/>
            <person name="Daffonchio D."/>
            <person name="Borin S."/>
            <person name="Crotti E."/>
        </authorList>
    </citation>
    <scope>NUCLEOTIDE SEQUENCE [LARGE SCALE GENOMIC DNA]</scope>
    <source>
        <strain evidence="2">21D</strain>
    </source>
</reference>
<dbReference type="InterPro" id="IPR019593">
    <property type="entry name" value="Spore_coat_protein_Z/Y"/>
</dbReference>
<organism evidence="1 2">
    <name type="scientific">Virgibacillus dokdonensis</name>
    <dbReference type="NCBI Taxonomy" id="302167"/>
    <lineage>
        <taxon>Bacteria</taxon>
        <taxon>Bacillati</taxon>
        <taxon>Bacillota</taxon>
        <taxon>Bacilli</taxon>
        <taxon>Bacillales</taxon>
        <taxon>Bacillaceae</taxon>
        <taxon>Virgibacillus</taxon>
    </lineage>
</organism>
<protein>
    <submittedName>
        <fullName evidence="1">Spore coat protein Y</fullName>
    </submittedName>
</protein>
<gene>
    <name evidence="1" type="primary">cotY_1</name>
    <name evidence="1" type="ORF">A21D_00670</name>
</gene>
<evidence type="ECO:0000313" key="1">
    <source>
        <dbReference type="EMBL" id="AUJ23783.1"/>
    </source>
</evidence>
<sequence length="176" mass="20271">MGCSNQNNIYSTKHREHCVCDIVQSIVHAQDKVNKDTCDTSCYASIQQLNHKNSFNRHTTIPFLLYCRSSCKPFIGKGFMTKHHNHCSEKFFKEIESPFFRAKKFLRGSKCCVRLELLLPIKDKKFSQSFDKRSYCDDHIDKKITDFIATGVCLTVDLNQFIGITCLDPITPIPPK</sequence>
<dbReference type="AlphaFoldDB" id="A0A2K9IYB4"/>
<keyword evidence="1" id="KW-0946">Virion</keyword>
<proteinExistence type="predicted"/>